<dbReference type="OrthoDB" id="3272910at2"/>
<dbReference type="RefSeq" id="WP_036945718.1">
    <property type="nucleotide sequence ID" value="NZ_JQKC01000071.1"/>
</dbReference>
<name>A0A0L6JPN0_9FIRM</name>
<sequence length="1480" mass="171442">MSNSASIRDTVDVLKKSIISDDISKVYDALVYLNENVQNETDEKILYEWAQVLTDINLNNSADLQLLYAVVFYHLYNWKKKKTFPDWRSWKAPKVVEVTWRQLEIYLELKKVDFNNPDEITLQALFDLDTRKISQPEDFFEKICEIQNIRIQSIALKLIRQSIDSYTTLTHQAYTCILKLCKGSNFVIIKDALELLSEAWAQSEEYPLEVVEKALFANSIQVRMSAVKALEVWQNFDKLEIILKNDSIDHELRCMAMKTLGKSKKKELISYILSISAQDSMGFGEACFTALEYFHHSGIFIKEEHLDNLITVFVQNTQCSPEIFEMLTFTCREQLVEKISFVEESFEIWSRLSIVIPLIQITNVKDVVIDLLKRTKVSSIKAILLRLLGDVGGIDDEDTVLSYLEEYSKECLFALKHIGSTKTIEELWMALGVQSNDPYTYYYLLPYQEEALTVLWHLCDDERRKILKSKLNPAILPAEIIKDIVPSLNKDDLRLLLFKKDELSVQDLIPTLCKYGNVETIDEISELFYRHVSEVASNRFPKESNSLEYQIEAVAAESIRASIIKFGENLFKRGKIRPVYFLKAKNAAEAGEILLSEIVFEILDKKTLSINEIRILLEVIENLRHYILDHRMRKLIRNKEPQIRKMVVRCLVKQHAIGYTFDILRLLESDDMETRRQAIIAMEEFNAVWASSYVVKNLEHPNMNIKKASAKALIKIGDYKGLKRLIFWIGYHDNPEFRQLLLSGLESIAGPSYLSHLLKELEASIDERKTELLLSAFDGNINIEFVKNIIRNKYKCSTLILNALIEGIIRLSCGSISELLNHKSKLYKDSFEKLIRSSDLTKINKKTSNALTNITNSLELSHKDELLNLLKSNMLSESQTEFIILHYLREWLDVINKSENISNDNFEIFLLVAEKSFGNSHYEVLADNVFVLFKMHHSNELSFDMEQKYFNLLCKVIVLLKKPIVIKVADTIRNTTFIKCRGNDWTYRLLKLCNCILLDTDIYNAFIKIDNLQDRMTLLKDAYQLQNFNLESYDKIVDELLVIDETDSLKYGEIIKYLIESISKDNVKDSECKFTLLNNLLPLNMPAWIFRKNEESNKDIEIKKICANKEKDNKNMRHENRLLELLNNPDFQTRQDSAVEILNRKVSVYSSKKVLESYLEGKINPIEVYMDKIRKAIPLLPKEWYMEQIKIRSRDWILRLLDLTSKIDIYNRKEYVSWLYALWQSEDRLISAKAFDCLVDLSPLLLVYESINYHRLNRSLGINMMKSIQDYDEICKQLSHSRLIGIGLHTSLLLSKDAIGKLIKDYKDLHEPVESVNINAATSGDGLLILIDDIQSNDISKILSALKEIATFKETAAIDAVTKLLEHKNSKVRSASHRCLRQIVDKESYLMLTCKLLYDSRIGVQRSAIRTLSYAKFEPAIPAIIDLLGVNNPKLREIAADGLKTYGTCTIQLLRKAEKKARPDQQQRYREIVEYILKRA</sequence>
<dbReference type="InterPro" id="IPR011989">
    <property type="entry name" value="ARM-like"/>
</dbReference>
<evidence type="ECO:0000313" key="2">
    <source>
        <dbReference type="Proteomes" id="UP000036923"/>
    </source>
</evidence>
<dbReference type="SUPFAM" id="SSF48371">
    <property type="entry name" value="ARM repeat"/>
    <property type="match status" value="3"/>
</dbReference>
<proteinExistence type="predicted"/>
<gene>
    <name evidence="1" type="ORF">Bccel_3062</name>
</gene>
<organism evidence="1 2">
    <name type="scientific">Pseudobacteroides cellulosolvens ATCC 35603 = DSM 2933</name>
    <dbReference type="NCBI Taxonomy" id="398512"/>
    <lineage>
        <taxon>Bacteria</taxon>
        <taxon>Bacillati</taxon>
        <taxon>Bacillota</taxon>
        <taxon>Clostridia</taxon>
        <taxon>Eubacteriales</taxon>
        <taxon>Oscillospiraceae</taxon>
        <taxon>Pseudobacteroides</taxon>
    </lineage>
</organism>
<comment type="caution">
    <text evidence="1">The sequence shown here is derived from an EMBL/GenBank/DDBJ whole genome shotgun (WGS) entry which is preliminary data.</text>
</comment>
<protein>
    <recommendedName>
        <fullName evidence="3">PBS lyase HEAT domain protein repeat-containing protein</fullName>
    </recommendedName>
</protein>
<dbReference type="EMBL" id="LGTC01000001">
    <property type="protein sequence ID" value="KNY27791.1"/>
    <property type="molecule type" value="Genomic_DNA"/>
</dbReference>
<dbReference type="InterPro" id="IPR016024">
    <property type="entry name" value="ARM-type_fold"/>
</dbReference>
<evidence type="ECO:0000313" key="1">
    <source>
        <dbReference type="EMBL" id="KNY27791.1"/>
    </source>
</evidence>
<dbReference type="Proteomes" id="UP000036923">
    <property type="component" value="Unassembled WGS sequence"/>
</dbReference>
<accession>A0A0L6JPN0</accession>
<evidence type="ECO:0008006" key="3">
    <source>
        <dbReference type="Google" id="ProtNLM"/>
    </source>
</evidence>
<dbReference type="Gene3D" id="1.25.10.10">
    <property type="entry name" value="Leucine-rich Repeat Variant"/>
    <property type="match status" value="2"/>
</dbReference>
<keyword evidence="2" id="KW-1185">Reference proteome</keyword>
<dbReference type="eggNOG" id="ENOG502ZAQ0">
    <property type="taxonomic scope" value="Bacteria"/>
</dbReference>
<reference evidence="2" key="1">
    <citation type="submission" date="2015-07" db="EMBL/GenBank/DDBJ databases">
        <title>Near-Complete Genome Sequence of the Cellulolytic Bacterium Bacteroides (Pseudobacteroides) cellulosolvens ATCC 35603.</title>
        <authorList>
            <person name="Dassa B."/>
            <person name="Utturkar S.M."/>
            <person name="Klingeman D.M."/>
            <person name="Hurt R.A."/>
            <person name="Keller M."/>
            <person name="Xu J."/>
            <person name="Reddy Y.H.K."/>
            <person name="Borovok I."/>
            <person name="Grinberg I.R."/>
            <person name="Lamed R."/>
            <person name="Zhivin O."/>
            <person name="Bayer E.A."/>
            <person name="Brown S.D."/>
        </authorList>
    </citation>
    <scope>NUCLEOTIDE SEQUENCE [LARGE SCALE GENOMIC DNA]</scope>
    <source>
        <strain evidence="2">DSM 2933</strain>
    </source>
</reference>